<dbReference type="SUPFAM" id="SSF53098">
    <property type="entry name" value="Ribonuclease H-like"/>
    <property type="match status" value="1"/>
</dbReference>
<gene>
    <name evidence="2" type="ORF">ACFFJ3_08255</name>
</gene>
<dbReference type="PROSITE" id="PS50994">
    <property type="entry name" value="INTEGRASE"/>
    <property type="match status" value="1"/>
</dbReference>
<dbReference type="Pfam" id="PF13276">
    <property type="entry name" value="HTH_21"/>
    <property type="match status" value="1"/>
</dbReference>
<protein>
    <submittedName>
        <fullName evidence="2">IS3 family transposase</fullName>
    </submittedName>
</protein>
<proteinExistence type="predicted"/>
<dbReference type="InterPro" id="IPR012337">
    <property type="entry name" value="RNaseH-like_sf"/>
</dbReference>
<sequence length="511" mass="59401">MYPYEDRMRAVKLYIKLGKRIVATIRQLGYPTKNSLKSWYREYVQCHDLPAGYVRSRPKYSPQQKRSAVEHYLNHDQCLAATVKALGFPSCETLAAWIRELYPDLRHVITRTNNSSPFRPDEKYQAVSDLCTRHGSAQEVAQKIGVSRPILYKWKNDLIGDEAYQAMRKRNVIHSNEEEGALLDKITQFEIQVHQLQLERDILTKVNELIKKDLGIKNLALTNREKTRIIDALRETYPLPVLLGVLKLARSCYFYHQSAMLLSDKYAEVRVTMADIFNDNYHCYGYRRIHSMLRQNNKVISEKVVRRLMAEEQLVVRLSRRRRYSSYCGEIDAAPENLLARDFSASSPDEKWLTDITEFQLPAGKVYLSPILDCFDGKVVSWSIGTRPDAQLVNTMLDEAINKLTGDDRPIIHSNKGGHYRWPGWLERIQAAGLVRSMSRKGCSSDNAACEGFFDQLKNEMYYVRDWSDITLEGFMQNVDTYIRWYNEHRIKMSLEGMSPVKYRQQLGIRI</sequence>
<keyword evidence="3" id="KW-1185">Reference proteome</keyword>
<dbReference type="EMBL" id="JBHLXG010000005">
    <property type="protein sequence ID" value="MFC0226488.1"/>
    <property type="molecule type" value="Genomic_DNA"/>
</dbReference>
<organism evidence="2 3">
    <name type="scientific">Serratia aquatilis</name>
    <dbReference type="NCBI Taxonomy" id="1737515"/>
    <lineage>
        <taxon>Bacteria</taxon>
        <taxon>Pseudomonadati</taxon>
        <taxon>Pseudomonadota</taxon>
        <taxon>Gammaproteobacteria</taxon>
        <taxon>Enterobacterales</taxon>
        <taxon>Yersiniaceae</taxon>
        <taxon>Serratia</taxon>
    </lineage>
</organism>
<dbReference type="RefSeq" id="WP_380674204.1">
    <property type="nucleotide sequence ID" value="NZ_CP173186.1"/>
</dbReference>
<evidence type="ECO:0000313" key="3">
    <source>
        <dbReference type="Proteomes" id="UP001589792"/>
    </source>
</evidence>
<dbReference type="Pfam" id="PF00665">
    <property type="entry name" value="rve"/>
    <property type="match status" value="1"/>
</dbReference>
<dbReference type="Gene3D" id="3.30.420.10">
    <property type="entry name" value="Ribonuclease H-like superfamily/Ribonuclease H"/>
    <property type="match status" value="1"/>
</dbReference>
<dbReference type="InterPro" id="IPR025948">
    <property type="entry name" value="HTH-like_dom"/>
</dbReference>
<dbReference type="InterPro" id="IPR001584">
    <property type="entry name" value="Integrase_cat-core"/>
</dbReference>
<dbReference type="NCBIfam" id="NF033516">
    <property type="entry name" value="transpos_IS3"/>
    <property type="match status" value="1"/>
</dbReference>
<dbReference type="PANTHER" id="PTHR46889:SF4">
    <property type="entry name" value="TRANSPOSASE INSO FOR INSERTION SEQUENCE ELEMENT IS911B-RELATED"/>
    <property type="match status" value="1"/>
</dbReference>
<evidence type="ECO:0000313" key="2">
    <source>
        <dbReference type="EMBL" id="MFC0226488.1"/>
    </source>
</evidence>
<dbReference type="Proteomes" id="UP001589792">
    <property type="component" value="Unassembled WGS sequence"/>
</dbReference>
<dbReference type="InterPro" id="IPR036397">
    <property type="entry name" value="RNaseH_sf"/>
</dbReference>
<feature type="domain" description="Integrase catalytic" evidence="1">
    <location>
        <begin position="344"/>
        <end position="508"/>
    </location>
</feature>
<dbReference type="InterPro" id="IPR050900">
    <property type="entry name" value="Transposase_IS3/IS150/IS904"/>
</dbReference>
<dbReference type="InterPro" id="IPR009057">
    <property type="entry name" value="Homeodomain-like_sf"/>
</dbReference>
<comment type="caution">
    <text evidence="2">The sequence shown here is derived from an EMBL/GenBank/DDBJ whole genome shotgun (WGS) entry which is preliminary data.</text>
</comment>
<reference evidence="2 3" key="1">
    <citation type="submission" date="2024-09" db="EMBL/GenBank/DDBJ databases">
        <authorList>
            <person name="Sun Q."/>
            <person name="Mori K."/>
        </authorList>
    </citation>
    <scope>NUCLEOTIDE SEQUENCE [LARGE SCALE GENOMIC DNA]</scope>
    <source>
        <strain evidence="2 3">CCM 8626</strain>
    </source>
</reference>
<dbReference type="InterPro" id="IPR048020">
    <property type="entry name" value="Transpos_IS3"/>
</dbReference>
<accession>A0ABV6EBT9</accession>
<evidence type="ECO:0000259" key="1">
    <source>
        <dbReference type="PROSITE" id="PS50994"/>
    </source>
</evidence>
<dbReference type="PANTHER" id="PTHR46889">
    <property type="entry name" value="TRANSPOSASE INSF FOR INSERTION SEQUENCE IS3B-RELATED"/>
    <property type="match status" value="1"/>
</dbReference>
<dbReference type="SUPFAM" id="SSF46689">
    <property type="entry name" value="Homeodomain-like"/>
    <property type="match status" value="1"/>
</dbReference>
<dbReference type="Pfam" id="PF13333">
    <property type="entry name" value="rve_2"/>
    <property type="match status" value="1"/>
</dbReference>
<name>A0ABV6EBT9_9GAMM</name>